<sequence length="124" mass="13996">MSSPLILGALLSHHRISTCCRPLSDPRIRLYHYALRNSSLLRYHAHRYGHSHPPFPSSRHVIGFTIFYLSIPHPSTQLRGDQSVPSTPALSYRFDICVGMSQTRARKPKWGRGMKPSTVTSTGK</sequence>
<evidence type="ECO:0000313" key="3">
    <source>
        <dbReference type="Proteomes" id="UP001054945"/>
    </source>
</evidence>
<dbReference type="EMBL" id="BPLR01009554">
    <property type="protein sequence ID" value="GIY32835.1"/>
    <property type="molecule type" value="Genomic_DNA"/>
</dbReference>
<reference evidence="2 3" key="1">
    <citation type="submission" date="2021-06" db="EMBL/GenBank/DDBJ databases">
        <title>Caerostris extrusa draft genome.</title>
        <authorList>
            <person name="Kono N."/>
            <person name="Arakawa K."/>
        </authorList>
    </citation>
    <scope>NUCLEOTIDE SEQUENCE [LARGE SCALE GENOMIC DNA]</scope>
</reference>
<evidence type="ECO:0000256" key="1">
    <source>
        <dbReference type="SAM" id="MobiDB-lite"/>
    </source>
</evidence>
<evidence type="ECO:0000313" key="2">
    <source>
        <dbReference type="EMBL" id="GIY32835.1"/>
    </source>
</evidence>
<proteinExistence type="predicted"/>
<organism evidence="2 3">
    <name type="scientific">Caerostris extrusa</name>
    <name type="common">Bark spider</name>
    <name type="synonym">Caerostris bankana</name>
    <dbReference type="NCBI Taxonomy" id="172846"/>
    <lineage>
        <taxon>Eukaryota</taxon>
        <taxon>Metazoa</taxon>
        <taxon>Ecdysozoa</taxon>
        <taxon>Arthropoda</taxon>
        <taxon>Chelicerata</taxon>
        <taxon>Arachnida</taxon>
        <taxon>Araneae</taxon>
        <taxon>Araneomorphae</taxon>
        <taxon>Entelegynae</taxon>
        <taxon>Araneoidea</taxon>
        <taxon>Araneidae</taxon>
        <taxon>Caerostris</taxon>
    </lineage>
</organism>
<dbReference type="Proteomes" id="UP001054945">
    <property type="component" value="Unassembled WGS sequence"/>
</dbReference>
<protein>
    <submittedName>
        <fullName evidence="2">Uncharacterized protein</fullName>
    </submittedName>
</protein>
<accession>A0AAV4SF73</accession>
<dbReference type="AlphaFoldDB" id="A0AAV4SF73"/>
<name>A0AAV4SF73_CAEEX</name>
<comment type="caution">
    <text evidence="2">The sequence shown here is derived from an EMBL/GenBank/DDBJ whole genome shotgun (WGS) entry which is preliminary data.</text>
</comment>
<gene>
    <name evidence="2" type="ORF">CEXT_248571</name>
</gene>
<feature type="region of interest" description="Disordered" evidence="1">
    <location>
        <begin position="105"/>
        <end position="124"/>
    </location>
</feature>
<keyword evidence="3" id="KW-1185">Reference proteome</keyword>